<dbReference type="Proteomes" id="UP001059546">
    <property type="component" value="Chromosome III"/>
</dbReference>
<dbReference type="SUPFAM" id="SSF52540">
    <property type="entry name" value="P-loop containing nucleoside triphosphate hydrolases"/>
    <property type="match status" value="2"/>
</dbReference>
<keyword evidence="2 8" id="KW-0813">Transport</keyword>
<evidence type="ECO:0000256" key="7">
    <source>
        <dbReference type="RuleBase" id="RU003651"/>
    </source>
</evidence>
<keyword evidence="5 8" id="KW-0653">Protein transport</keyword>
<dbReference type="AlphaFoldDB" id="A0A9Q9F7V3"/>
<dbReference type="GO" id="GO:0006891">
    <property type="term" value="P:intra-Golgi vesicle-mediated transport"/>
    <property type="evidence" value="ECO:0007669"/>
    <property type="project" value="TreeGrafter"/>
</dbReference>
<reference evidence="10" key="1">
    <citation type="submission" date="2021-05" db="EMBL/GenBank/DDBJ databases">
        <title>Encephalitozoon hellem ATCC 50604 Complete Genome.</title>
        <authorList>
            <person name="Mascarenhas dos Santos A.C."/>
            <person name="Julian A.T."/>
            <person name="Pombert J.-F."/>
        </authorList>
    </citation>
    <scope>NUCLEOTIDE SEQUENCE</scope>
    <source>
        <strain evidence="10">ATCC 50604</strain>
    </source>
</reference>
<keyword evidence="13" id="KW-1185">Reference proteome</keyword>
<dbReference type="SUPFAM" id="SSF54585">
    <property type="entry name" value="Cdc48 domain 2-like"/>
    <property type="match status" value="1"/>
</dbReference>
<evidence type="ECO:0000313" key="11">
    <source>
        <dbReference type="EMBL" id="WEL38293.1"/>
    </source>
</evidence>
<evidence type="ECO:0000313" key="13">
    <source>
        <dbReference type="Proteomes" id="UP001217963"/>
    </source>
</evidence>
<dbReference type="Gene3D" id="3.40.50.300">
    <property type="entry name" value="P-loop containing nucleotide triphosphate hydrolases"/>
    <property type="match status" value="2"/>
</dbReference>
<evidence type="ECO:0000259" key="9">
    <source>
        <dbReference type="SMART" id="SM00382"/>
    </source>
</evidence>
<dbReference type="InterPro" id="IPR039812">
    <property type="entry name" value="Vesicle-fus_ATPase"/>
</dbReference>
<dbReference type="GO" id="GO:0043001">
    <property type="term" value="P:Golgi to plasma membrane protein transport"/>
    <property type="evidence" value="ECO:0007669"/>
    <property type="project" value="TreeGrafter"/>
</dbReference>
<name>A0A9Q9F7V3_ENCHE</name>
<comment type="subcellular location">
    <subcellularLocation>
        <location evidence="8">Cytoplasm</location>
    </subcellularLocation>
</comment>
<evidence type="ECO:0000313" key="10">
    <source>
        <dbReference type="EMBL" id="UTX42834.1"/>
    </source>
</evidence>
<feature type="domain" description="AAA+ ATPase" evidence="9">
    <location>
        <begin position="223"/>
        <end position="369"/>
    </location>
</feature>
<dbReference type="InterPro" id="IPR041569">
    <property type="entry name" value="AAA_lid_3"/>
</dbReference>
<dbReference type="GO" id="GO:0035494">
    <property type="term" value="P:SNARE complex disassembly"/>
    <property type="evidence" value="ECO:0007669"/>
    <property type="project" value="InterPro"/>
</dbReference>
<dbReference type="InterPro" id="IPR029067">
    <property type="entry name" value="CDC48_domain_2-like_sf"/>
</dbReference>
<keyword evidence="3 7" id="KW-0547">Nucleotide-binding</keyword>
<dbReference type="InterPro" id="IPR027417">
    <property type="entry name" value="P-loop_NTPase"/>
</dbReference>
<keyword evidence="8" id="KW-0378">Hydrolase</keyword>
<protein>
    <recommendedName>
        <fullName evidence="8">Vesicular-fusion protein SEC18</fullName>
    </recommendedName>
</protein>
<gene>
    <name evidence="10" type="ORF">GPU96_03g05580</name>
    <name evidence="11" type="ORF">PFJ87_03g01530</name>
</gene>
<dbReference type="PROSITE" id="PS00674">
    <property type="entry name" value="AAA"/>
    <property type="match status" value="1"/>
</dbReference>
<dbReference type="OrthoDB" id="9982946at2759"/>
<dbReference type="FunFam" id="3.40.50.300:FF:000166">
    <property type="entry name" value="vesicle-fusing ATPase isoform X1"/>
    <property type="match status" value="1"/>
</dbReference>
<dbReference type="SMART" id="SM00382">
    <property type="entry name" value="AAA"/>
    <property type="match status" value="2"/>
</dbReference>
<dbReference type="GO" id="GO:0005795">
    <property type="term" value="C:Golgi stack"/>
    <property type="evidence" value="ECO:0007669"/>
    <property type="project" value="TreeGrafter"/>
</dbReference>
<evidence type="ECO:0000313" key="12">
    <source>
        <dbReference type="Proteomes" id="UP001059546"/>
    </source>
</evidence>
<dbReference type="Pfam" id="PF17862">
    <property type="entry name" value="AAA_lid_3"/>
    <property type="match status" value="1"/>
</dbReference>
<dbReference type="EMBL" id="CP075149">
    <property type="protein sequence ID" value="UTX42834.1"/>
    <property type="molecule type" value="Genomic_DNA"/>
</dbReference>
<keyword evidence="8" id="KW-0931">ER-Golgi transport</keyword>
<dbReference type="FunFam" id="1.10.8.60:FF:000115">
    <property type="entry name" value="N-ethylmaleimide-sensitive fusion protein, putative"/>
    <property type="match status" value="1"/>
</dbReference>
<dbReference type="Pfam" id="PF00004">
    <property type="entry name" value="AAA"/>
    <property type="match status" value="2"/>
</dbReference>
<reference evidence="11 13" key="2">
    <citation type="submission" date="2023-02" db="EMBL/GenBank/DDBJ databases">
        <title>Encephalitozoon hellem ATCC 50451 complete genome.</title>
        <authorList>
            <person name="Mascarenhas dos Santos A.C."/>
            <person name="Julian A.T."/>
            <person name="Pombert J.-F."/>
        </authorList>
    </citation>
    <scope>NUCLEOTIDE SEQUENCE [LARGE SCALE GENOMIC DNA]</scope>
    <source>
        <strain evidence="11 13">ATCC 50451</strain>
    </source>
</reference>
<evidence type="ECO:0000256" key="4">
    <source>
        <dbReference type="ARBA" id="ARBA00022840"/>
    </source>
</evidence>
<dbReference type="PANTHER" id="PTHR23078:SF3">
    <property type="entry name" value="VESICLE-FUSING ATPASE"/>
    <property type="match status" value="1"/>
</dbReference>
<sequence length="678" mass="77310">MKYVVGSIKIEQVEKGKINKIYIPRTSGLDPSEFVLVDGKYAFKFEFTNERNAQLSKIQREFLNKSVGKDEISVMHLNVVECDPISLLKLDMEIINLEKVDFDAKELVEQFKNIYVSFPFNIDQKFYLYVGDLGFKVVVREMFTALDRRYGILLRNTEVFINSVSERLTLSNNARENMLLDPNFNFESLGIGGLKQEFGKMFRRAFVQRAFDSDVIRKFGIPHVKGIILYGPPGTGKTLIARKLGSLLNARPPKIVNGPEILNKYVGQSEENIRNLFKDAEEEWKVKKEDSNLHIIIFDEIDAICRRRGNSTGTGVGDQVVNQLLSKMDGVESIENILVIGMTNRLDLIDEALLRPGRFEIHLEISLPDEESRIEIFRIHTKTMESHDYLDKNVDLKKVAKLSKNYTGAEITAVVKSAVSFALERKVHGERVDGEKMNVVGDKNIKVYMNDFIQALDEVKPSFGINESDFCRFEKTFYETPIFTQGIEHGKSLLKKLRKTNLYNTSSLLFYGSPGVGKTTLAVKAARSSMFPFIKIISPRDIIGLSEYEKVNYIKGKFMDAYKSEESIIILDDIEGLIDFVNIGPRFSNAVLQALKIFIKEEGRKKMFVFGTTSSVEVVRECGIYECFQSAYEVEKIGFPDYEILCKQNSSFSEIQYEEPMPIKQLLSLLDEPDISPQ</sequence>
<dbReference type="EMBL" id="CP119064">
    <property type="protein sequence ID" value="WEL38293.1"/>
    <property type="molecule type" value="Genomic_DNA"/>
</dbReference>
<comment type="similarity">
    <text evidence="1 7">Belongs to the AAA ATPase family.</text>
</comment>
<dbReference type="Proteomes" id="UP001217963">
    <property type="component" value="Chromosome III"/>
</dbReference>
<dbReference type="FunFam" id="3.40.50.300:FF:000154">
    <property type="entry name" value="Vesicle-fusing ATPase 1"/>
    <property type="match status" value="1"/>
</dbReference>
<dbReference type="InterPro" id="IPR003960">
    <property type="entry name" value="ATPase_AAA_CS"/>
</dbReference>
<evidence type="ECO:0000256" key="6">
    <source>
        <dbReference type="ARBA" id="ARBA00056429"/>
    </source>
</evidence>
<evidence type="ECO:0000256" key="3">
    <source>
        <dbReference type="ARBA" id="ARBA00022741"/>
    </source>
</evidence>
<organism evidence="10 12">
    <name type="scientific">Encephalitozoon hellem</name>
    <name type="common">Microsporidian parasite</name>
    <dbReference type="NCBI Taxonomy" id="27973"/>
    <lineage>
        <taxon>Eukaryota</taxon>
        <taxon>Fungi</taxon>
        <taxon>Fungi incertae sedis</taxon>
        <taxon>Microsporidia</taxon>
        <taxon>Unikaryonidae</taxon>
        <taxon>Encephalitozoon</taxon>
    </lineage>
</organism>
<comment type="function">
    <text evidence="6 8">Required for vesicle-mediated transport. Catalyzes the fusion of transport vesicles within the Golgi cisternae. Is also required for transport from the endoplasmic reticulum to the Golgi stack. Seems to function as a fusion protein required for the delivery of cargo proteins to all compartments of the Golgi stack independent of vesicle origin.</text>
</comment>
<evidence type="ECO:0000256" key="1">
    <source>
        <dbReference type="ARBA" id="ARBA00006914"/>
    </source>
</evidence>
<dbReference type="Gene3D" id="1.10.8.60">
    <property type="match status" value="1"/>
</dbReference>
<dbReference type="InterPro" id="IPR003593">
    <property type="entry name" value="AAA+_ATPase"/>
</dbReference>
<keyword evidence="4 7" id="KW-0067">ATP-binding</keyword>
<dbReference type="CDD" id="cd00009">
    <property type="entry name" value="AAA"/>
    <property type="match status" value="1"/>
</dbReference>
<evidence type="ECO:0000256" key="8">
    <source>
        <dbReference type="RuleBase" id="RU367045"/>
    </source>
</evidence>
<dbReference type="GO" id="GO:0016887">
    <property type="term" value="F:ATP hydrolysis activity"/>
    <property type="evidence" value="ECO:0007669"/>
    <property type="project" value="InterPro"/>
</dbReference>
<accession>A0A9Q9F7V3</accession>
<proteinExistence type="inferred from homology"/>
<dbReference type="PANTHER" id="PTHR23078">
    <property type="entry name" value="VESICULAR-FUSION PROTEIN NSF"/>
    <property type="match status" value="1"/>
</dbReference>
<feature type="domain" description="AAA+ ATPase" evidence="9">
    <location>
        <begin position="504"/>
        <end position="638"/>
    </location>
</feature>
<dbReference type="GO" id="GO:0005524">
    <property type="term" value="F:ATP binding"/>
    <property type="evidence" value="ECO:0007669"/>
    <property type="project" value="UniProtKB-UniRule"/>
</dbReference>
<evidence type="ECO:0000256" key="5">
    <source>
        <dbReference type="ARBA" id="ARBA00022927"/>
    </source>
</evidence>
<keyword evidence="8" id="KW-0963">Cytoplasm</keyword>
<evidence type="ECO:0000256" key="2">
    <source>
        <dbReference type="ARBA" id="ARBA00022448"/>
    </source>
</evidence>
<dbReference type="InterPro" id="IPR003959">
    <property type="entry name" value="ATPase_AAA_core"/>
</dbReference>